<dbReference type="Gene3D" id="1.10.1240.100">
    <property type="match status" value="3"/>
</dbReference>
<feature type="domain" description="Ketosynthase family 3 (KS3)" evidence="15">
    <location>
        <begin position="1684"/>
        <end position="2101"/>
    </location>
</feature>
<dbReference type="InterPro" id="IPR057326">
    <property type="entry name" value="KR_dom"/>
</dbReference>
<feature type="active site" description="Proton donor; for dehydratase activity" evidence="11">
    <location>
        <position position="2492"/>
    </location>
</feature>
<evidence type="ECO:0000256" key="12">
    <source>
        <dbReference type="SAM" id="Coils"/>
    </source>
</evidence>
<dbReference type="OrthoDB" id="9023404at2"/>
<dbReference type="Pfam" id="PF22336">
    <property type="entry name" value="RhiE-like_linker"/>
    <property type="match status" value="2"/>
</dbReference>
<dbReference type="GO" id="GO:0004315">
    <property type="term" value="F:3-oxoacyl-[acyl-carrier-protein] synthase activity"/>
    <property type="evidence" value="ECO:0007669"/>
    <property type="project" value="InterPro"/>
</dbReference>
<organism evidence="17 18">
    <name type="scientific">Pseudomonas mangiferae</name>
    <dbReference type="NCBI Taxonomy" id="2593654"/>
    <lineage>
        <taxon>Bacteria</taxon>
        <taxon>Pseudomonadati</taxon>
        <taxon>Pseudomonadota</taxon>
        <taxon>Gammaproteobacteria</taxon>
        <taxon>Pseudomonadales</taxon>
        <taxon>Pseudomonadaceae</taxon>
        <taxon>Pseudomonas</taxon>
    </lineage>
</organism>
<dbReference type="GO" id="GO:0031177">
    <property type="term" value="F:phosphopantetheine binding"/>
    <property type="evidence" value="ECO:0007669"/>
    <property type="project" value="InterPro"/>
</dbReference>
<dbReference type="SMART" id="SM00823">
    <property type="entry name" value="PKS_PP"/>
    <property type="match status" value="4"/>
</dbReference>
<dbReference type="FunFam" id="3.40.47.10:FF:000019">
    <property type="entry name" value="Polyketide synthase type I"/>
    <property type="match status" value="1"/>
</dbReference>
<feature type="region of interest" description="C-terminal hotdog fold" evidence="11">
    <location>
        <begin position="2431"/>
        <end position="2582"/>
    </location>
</feature>
<dbReference type="Pfam" id="PF21089">
    <property type="entry name" value="PKS_DH_N"/>
    <property type="match status" value="1"/>
</dbReference>
<dbReference type="PROSITE" id="PS52019">
    <property type="entry name" value="PKS_MFAS_DH"/>
    <property type="match status" value="2"/>
</dbReference>
<dbReference type="Pfam" id="PF22621">
    <property type="entry name" value="CurL-like_PKS_C"/>
    <property type="match status" value="1"/>
</dbReference>
<feature type="region of interest" description="C-terminal hotdog fold" evidence="11">
    <location>
        <begin position="170"/>
        <end position="313"/>
    </location>
</feature>
<evidence type="ECO:0000256" key="11">
    <source>
        <dbReference type="PROSITE-ProRule" id="PRU01363"/>
    </source>
</evidence>
<keyword evidence="9" id="KW-0677">Repeat</keyword>
<evidence type="ECO:0000256" key="10">
    <source>
        <dbReference type="ARBA" id="ARBA00054155"/>
    </source>
</evidence>
<sequence length="4191" mass="455428">MDSQISALHRKIQRQEITVEEAAQAFERIRARYRREGQARAILAPSADQAPVAVVRYRHDDPYLRDHRFDDQRILLGLTAASLALDQGIGQLAAGEAVQVKALAFAAPVIVAPGEAVEVAIRGGAVAGAFEAICRHDPEGPWQTMASGELRAVQAEPRLVELEALRDGMQAVEPIASIYRICERMHIGDSFRTLDTLYWHPTAAATLARVALKGGTMDDVPYPLHPLWLNSAFLAVIPLLEAARLDEPFIPFGARSLLLHRRDVPVTGWVHARLVKHTGELVLFDADLYDDQGALIAELEGCSLKRLREGRPEATEQDVEKTPHATATAATRSGPDAIEDYLQVQLQALGAARIGRQHRRRNLMELGLDSAQLVDLAARIGRDAAVDLEPTLFFEYPSLAELAEFLWQAHGDAFAARSGNSESTAPELPRSTEPALQGPVHAPAAGERDQDIAIIGMQGRFAQAENLDQFWEHLRDKRELIGEVPMDHWDVQPWFDADPDAQDRTYSKWGSFLDDVDKFDAGFFHMSRREAQWMDPQVRLLLQSAYACAEGAGVIQGLRGSRTGVFIGSCFNEYLDRISELGLPMDPYIATGSGVIAANRISFWFDFKGPSLMFNTACSSSLVALHAACVSLRNGECEMAFVGGSNLLLSSWHYRYFSAIRALSPSGRCHTFDARADGYVPGECVATLLLKPLSRALADGDPIHGVVKGSAALHGGYTPSLTAPSVAGEENVIVQAWQSAGIDPRSLGYIEAHGTGTALGDPIEINALKRAFARYTQDRGFCQIGSVKANIGHAEGAAGIAGVLKVLQQMKHRQHPALGHFRELNPHIHLDDSPLAIDPQGGEWPEQDTPRRAGVSSFGFSGTNAHVVLEEFRERRTFASHQGETVLVPLSARNDERLRDQVARLHAYLEDHTPDLAALAYTLQTGREAMAARAVFPAASLAALREQLQAWLRSEGPTACVTPTLGIDEALVSADLQQLAAHWRLGEEGETLDWNCLYEGRPSPARIELPTYAFARDRYWLEAPETGPSEKPALEAPGVSVDGHRPAAHQPEANLSEASLPETHQPEADRTLAIYTEHWQPVEEAPEGVSPECVVCLLGDRELRRRLAACVAERSPRTRLVFIAAGERDGRDDEGHHQVAVDDPRRLQDSLHRILSAQGGGRVLYLWSLDSPRWLSDTRGIVALVKALSGGAGHWDRLVLAGRAGGALARCHLDAWIGIERSLGAVMPHCPVEVAIELVDGAGTEARWPDRFWRQLCSSVPGSRLYQGAQTFRSMLVPTRLQAAADPLTPDRLKTVLITGGLGELGLMLAGELSRRARHPAAPINLILNGRSAPSAATHARLEALRHDGCRIFHLQADCTDHQGLAAALATVLPLSGPIDGLIHAAGLKATGSLLDSAQADIDAVLDAKVKSVQVLDEVLVGQPLALICHFASSSAVLGDMGACSYAMANRFLQAYARHVQEGRARRVVAIDWPLWRNGGMAMGDTTSTAFYLGSSGQRLLEDEEGLALLWRIVASDIAQPLVLAGDPDRLDRWVAGMNRPADQKAPAEGPVVAEAGAGRERPELKGLTLRQALLWDLQELASRPLQAERQALGETTNLADFGFDSISLAEYARLLSRHFGLSLTPELFFNHSSLGRIADHLLARYPDAMTACYRSGAAASAPVVAPAVPAGEPGRAAAVPVNDDAIAIIGLSGRFPGARDPDAFWTVLAEGLDQVGEIPADRFAWRDYYGDHREDPSKTRCIWMGSVPGVAEFDPLFFELSPREAKAMDPRQRLLLQEAWNALENAGIGPRHLATQRVGTFVGVEEGDFQRLAGEESLTSSHNGILAARLAYFLDLTGPTLAINTACSSALVALHQAASSLRNGECELAIAAGVNLIFSPDAFLGMTQAGMLSPDGKCFTFDRRANGMVPGEAVCCVVLKPLAQAQADGDWIHGVLRGSGINYDGKTNGITAPSGLSQQRLLEDVYRRAGVDPEQIEYVVTHGTGTQLGDPVEINALNDAFRGSRPGHCALTSTKTNVGHTFAASGLVSVIGLLQAFRHETIPASLHCEQENDYIQWQQSPFYVNKANRPWPAAGRDRERLGAVSAFGMSGTNAHVVLESHARGTVDALALRRPCYLLVLSAKTADALRERAEQLCTVLEQDGFDEDDLPGISYTLLEGRHHFRHRLALVAADREEARYGLRQYLAGEQRPSLFAGEVERGFAPQKTLERYLGQAQDDSATATDEETLRELLQGLADLFRQGYGVDGARLFGAGSRPLPQRLPLPGYPFARDRYWPEVRTPRRSPVAEPHLHPLLHRNVSTVSAIRFASRFSGRETFLADHRIGDQRVFPGTAYLELAREAVVRATERAPDQIGLRNLVWLRPLSLAVSDDQGFTLYCELAVNGADGLSFKVYSLGEGREHLHVQGDADLDAGETPPAALDLSRLAARCNLSERDHDTLYSDFERLGVHYGATFRAAGHIRIGRDLVVGQLSADALDPQLEGAALPPGILDSALHIAASLGSWRDGSAEPALPFALDRLRVHGSLESALRTGPLTVVAGYRDGQSGGPVEKVDVQICTANGECLAQLDGFSSRRQAQAVIQTSPPSVPPTVLEVPVGRLIREPYWAPLEEPGEPVPDTAPSHVLLLGLPEAVGTAVRGQLGDRVRQLPGAVGDNGAKAYARAAQALLEFLKTCREGYVQLFVGQEPDDLRMAGLDGMLSTAMIEHSELKARLVILDRDMGEAALVHTVVDQTRRYRPGLVRILATGSPYGRAWREWTRVPLPADDPAPFRDAGVYAITGGAGGLGLLFAERIAGCCRAPSIHLAGRSALGEPLQARLERLRALGAQVHYRVLDVAQPVAVGDWIESIYAGHGQLHGVIHGAGSLRDGLILHKTAEDLEQVLSAKVAGIEALDAAIGERPLDFLVCCSSQAAMGNLGQADYAVANAYLDAFMQYRQKRAADGQRRGRSLSIDWPLWRDGGMQLPAVIEQQMRERFGIVPLPAVEGFDSLRELLARSVSAQAWVVYGDVSRLGQIGLASRALPAAPAPRPANAVASVLGEAELKARIQTFVTGIVAKVTQLDPAKIHPVEKFEAYGFDSIMAVGVTQELERHLGSLPKTLLFEHVNVAGLVAHLAVKYREVFVAMFAPEHVPSAALAPEPSVATAPGHPAPSVPDSSTPRDVSTPGVASAGDGRIEDEDWKNHVAVIGLGGYYPGAKDMDTLWRNLAEGVDCMSEFPAERWDHHKLYYKNRSVLGKTTCLNGSFIEDVDAFDYSYFKMPKVYADHMSPEVRLFLQVAVHTFEDAGYSRETLLNRYGGDVGVLLGTMSNDYHYYGFENNVFRGSMASGSGMATIPMTVSYFYGLTGPSLFIDTMCSSSSTCIHTAYQMLRHGETQMVLAGGLNLMYHPYTVVNTSQGNFTSITSSSVNSYGVGADGTVIGEGVGAVLLKRLDRAVADRDHIYGVIKGSAITNAGERNGFNVPNPDLQTLAIRQAMDQARVHPASISYVEGHGSGTKLGDPIEVLGLTKAFRAGTKDRQFCYLGSIKSNIGHLLAASGIAGLTKTLLQLKHGQIAPSIHSAHLNPDIDFAETPFMIPQRLTEWRRPERTIDGQRQVFPRRAGLTSIAAGGMNAHLIVEEYPELADSAGQVQDDHLAFVFSVHKLSVLTQNLQAFRDWLATREVPLSQVAYTLQVGRNNLRNRLAIRCRSRQALLDALDACLAGRFEATATWEAAFRFPENDTAQPLARPASNPVDASLARWLEGDNAVDWERLYARVPVRTSLPVYRFEKTRCWYTEEGYESPILNPQMFAAKLHPLVAENCSTPEPGARFRTDFVEAELLDYCYRGATGLRFSAFNFTDVALAMPGLASRFPGRELVVSCAFEHYIADWSTVTGLAYRLYDVDDGQLELEFDAQRAEGAINLGFAILNPLGDDEPPLPQGWLDEAGRLLNRQAIPASGQLAAPEVSQRLARSGYEFGPYLDDTGDAVIGHRALLLEARPPANRHNPHGDNQQVPPWVATSVDKALYLLLDTLGLPQGRLVVRSIERLCSYRVPEGPVSVVLSDLVVGEDDLSLRLLVLDAQAQVCIKADRIGLHLGEAERAALDRRHPLLTGMAASATQTVIPVANAQEAPRPAEAGLGERVLAFIQQELQDKLGFAVQEIGESAQVHDLGLDSIMVMQLADSVNKRFGTRLMPDLFYEKQRLGELAARVEVV</sequence>
<dbReference type="InterPro" id="IPR014030">
    <property type="entry name" value="Ketoacyl_synth_N"/>
</dbReference>
<dbReference type="Gene3D" id="3.10.129.110">
    <property type="entry name" value="Polyketide synthase dehydratase"/>
    <property type="match status" value="3"/>
</dbReference>
<dbReference type="Pfam" id="PF08659">
    <property type="entry name" value="KR"/>
    <property type="match status" value="2"/>
</dbReference>
<dbReference type="InterPro" id="IPR049551">
    <property type="entry name" value="PKS_DH_C"/>
</dbReference>
<evidence type="ECO:0000313" key="18">
    <source>
        <dbReference type="Proteomes" id="UP000315235"/>
    </source>
</evidence>
<dbReference type="GO" id="GO:0004312">
    <property type="term" value="F:fatty acid synthase activity"/>
    <property type="evidence" value="ECO:0007669"/>
    <property type="project" value="TreeGrafter"/>
</dbReference>
<evidence type="ECO:0000259" key="15">
    <source>
        <dbReference type="PROSITE" id="PS52004"/>
    </source>
</evidence>
<comment type="pathway">
    <text evidence="3">Lipid metabolism; fatty acid biosynthesis.</text>
</comment>
<dbReference type="InterPro" id="IPR036736">
    <property type="entry name" value="ACP-like_sf"/>
</dbReference>
<feature type="region of interest" description="N-terminal hotdog fold" evidence="11">
    <location>
        <begin position="2293"/>
        <end position="2416"/>
    </location>
</feature>
<feature type="domain" description="Ketosynthase family 3 (KS3)" evidence="15">
    <location>
        <begin position="3180"/>
        <end position="3616"/>
    </location>
</feature>
<feature type="compositionally biased region" description="Basic and acidic residues" evidence="13">
    <location>
        <begin position="310"/>
        <end position="323"/>
    </location>
</feature>
<keyword evidence="5" id="KW-0596">Phosphopantetheine</keyword>
<dbReference type="PANTHER" id="PTHR43775">
    <property type="entry name" value="FATTY ACID SYNTHASE"/>
    <property type="match status" value="1"/>
</dbReference>
<comment type="caution">
    <text evidence="17">The sequence shown here is derived from an EMBL/GenBank/DDBJ whole genome shotgun (WGS) entry which is preliminary data.</text>
</comment>
<feature type="region of interest" description="Disordered" evidence="13">
    <location>
        <begin position="310"/>
        <end position="330"/>
    </location>
</feature>
<evidence type="ECO:0000256" key="7">
    <source>
        <dbReference type="ARBA" id="ARBA00022553"/>
    </source>
</evidence>
<feature type="domain" description="Ketosynthase family 3 (KS3)" evidence="15">
    <location>
        <begin position="449"/>
        <end position="871"/>
    </location>
</feature>
<dbReference type="RefSeq" id="WP_143486423.1">
    <property type="nucleotide sequence ID" value="NZ_VJOY01000001.1"/>
</dbReference>
<dbReference type="PANTHER" id="PTHR43775:SF37">
    <property type="entry name" value="SI:DKEY-61P9.11"/>
    <property type="match status" value="1"/>
</dbReference>
<dbReference type="InterPro" id="IPR020841">
    <property type="entry name" value="PKS_Beta-ketoAc_synthase_dom"/>
</dbReference>
<feature type="domain" description="PKS/mFAS DH" evidence="16">
    <location>
        <begin position="2293"/>
        <end position="2582"/>
    </location>
</feature>
<dbReference type="Pfam" id="PF00550">
    <property type="entry name" value="PP-binding"/>
    <property type="match status" value="4"/>
</dbReference>
<keyword evidence="6" id="KW-0963">Cytoplasm</keyword>
<feature type="active site" description="Proton acceptor; for dehydratase activity" evidence="11">
    <location>
        <position position="2322"/>
    </location>
</feature>
<proteinExistence type="inferred from homology"/>
<dbReference type="Proteomes" id="UP000315235">
    <property type="component" value="Unassembled WGS sequence"/>
</dbReference>
<feature type="domain" description="Carrier" evidence="14">
    <location>
        <begin position="4111"/>
        <end position="4191"/>
    </location>
</feature>
<feature type="domain" description="PKS/mFAS DH" evidence="16">
    <location>
        <begin position="33"/>
        <end position="313"/>
    </location>
</feature>
<dbReference type="CDD" id="cd00833">
    <property type="entry name" value="PKS"/>
    <property type="match status" value="3"/>
</dbReference>
<dbReference type="SMART" id="SM00825">
    <property type="entry name" value="PKS_KS"/>
    <property type="match status" value="3"/>
</dbReference>
<dbReference type="Pfam" id="PF00109">
    <property type="entry name" value="ketoacyl-synt"/>
    <property type="match status" value="3"/>
</dbReference>
<evidence type="ECO:0000256" key="5">
    <source>
        <dbReference type="ARBA" id="ARBA00022450"/>
    </source>
</evidence>
<accession>A0A553H4M9</accession>
<comment type="similarity">
    <text evidence="4">Belongs to the short-chain dehydrogenases/reductases (SDR) family.</text>
</comment>
<dbReference type="InterPro" id="IPR014031">
    <property type="entry name" value="Ketoacyl_synth_C"/>
</dbReference>
<dbReference type="InterPro" id="IPR020806">
    <property type="entry name" value="PKS_PP-bd"/>
</dbReference>
<dbReference type="InterPro" id="IPR016039">
    <property type="entry name" value="Thiolase-like"/>
</dbReference>
<evidence type="ECO:0000259" key="14">
    <source>
        <dbReference type="PROSITE" id="PS50075"/>
    </source>
</evidence>
<feature type="domain" description="Carrier" evidence="14">
    <location>
        <begin position="332"/>
        <end position="410"/>
    </location>
</feature>
<dbReference type="Pfam" id="PF02801">
    <property type="entry name" value="Ketoacyl-synt_C"/>
    <property type="match status" value="3"/>
</dbReference>
<keyword evidence="12" id="KW-0175">Coiled coil</keyword>
<dbReference type="GO" id="GO:0071770">
    <property type="term" value="P:DIM/DIP cell wall layer assembly"/>
    <property type="evidence" value="ECO:0007669"/>
    <property type="project" value="TreeGrafter"/>
</dbReference>
<gene>
    <name evidence="17" type="ORF">FM069_01535</name>
</gene>
<evidence type="ECO:0000256" key="8">
    <source>
        <dbReference type="ARBA" id="ARBA00022679"/>
    </source>
</evidence>
<dbReference type="GO" id="GO:0005886">
    <property type="term" value="C:plasma membrane"/>
    <property type="evidence" value="ECO:0007669"/>
    <property type="project" value="TreeGrafter"/>
</dbReference>
<evidence type="ECO:0000313" key="17">
    <source>
        <dbReference type="EMBL" id="TRX76730.1"/>
    </source>
</evidence>
<dbReference type="InterPro" id="IPR009081">
    <property type="entry name" value="PP-bd_ACP"/>
</dbReference>
<evidence type="ECO:0000256" key="2">
    <source>
        <dbReference type="ARBA" id="ARBA00004792"/>
    </source>
</evidence>
<protein>
    <submittedName>
        <fullName evidence="17">SDR family NAD(P)-dependent oxidoreductase</fullName>
    </submittedName>
</protein>
<keyword evidence="8" id="KW-0808">Transferase</keyword>
<dbReference type="SUPFAM" id="SSF47336">
    <property type="entry name" value="ACP-like"/>
    <property type="match status" value="4"/>
</dbReference>
<evidence type="ECO:0000256" key="3">
    <source>
        <dbReference type="ARBA" id="ARBA00005194"/>
    </source>
</evidence>
<keyword evidence="7" id="KW-0597">Phosphoprotein</keyword>
<dbReference type="SUPFAM" id="SSF53901">
    <property type="entry name" value="Thiolase-like"/>
    <property type="match status" value="3"/>
</dbReference>
<feature type="region of interest" description="Disordered" evidence="13">
    <location>
        <begin position="3138"/>
        <end position="3173"/>
    </location>
</feature>
<evidence type="ECO:0000256" key="1">
    <source>
        <dbReference type="ARBA" id="ARBA00004496"/>
    </source>
</evidence>
<dbReference type="InterPro" id="IPR020807">
    <property type="entry name" value="PKS_DH"/>
</dbReference>
<feature type="domain" description="Carrier" evidence="14">
    <location>
        <begin position="1569"/>
        <end position="1646"/>
    </location>
</feature>
<dbReference type="InterPro" id="IPR050091">
    <property type="entry name" value="PKS_NRPS_Biosynth_Enz"/>
</dbReference>
<name>A0A553H4M9_9PSED</name>
<evidence type="ECO:0000256" key="13">
    <source>
        <dbReference type="SAM" id="MobiDB-lite"/>
    </source>
</evidence>
<dbReference type="EMBL" id="VJOY01000001">
    <property type="protein sequence ID" value="TRX76730.1"/>
    <property type="molecule type" value="Genomic_DNA"/>
</dbReference>
<dbReference type="InterPro" id="IPR054514">
    <property type="entry name" value="RhiE-like_linker"/>
</dbReference>
<dbReference type="GO" id="GO:0006633">
    <property type="term" value="P:fatty acid biosynthetic process"/>
    <property type="evidence" value="ECO:0007669"/>
    <property type="project" value="UniProtKB-UniPathway"/>
</dbReference>
<dbReference type="PROSITE" id="PS00012">
    <property type="entry name" value="PHOSPHOPANTETHEINE"/>
    <property type="match status" value="2"/>
</dbReference>
<dbReference type="InterPro" id="IPR054079">
    <property type="entry name" value="RhiE_branching_dom"/>
</dbReference>
<comment type="subcellular location">
    <subcellularLocation>
        <location evidence="1">Cytoplasm</location>
    </subcellularLocation>
</comment>
<dbReference type="PROSITE" id="PS52004">
    <property type="entry name" value="KS3_2"/>
    <property type="match status" value="3"/>
</dbReference>
<reference evidence="17 18" key="1">
    <citation type="submission" date="2019-07" db="EMBL/GenBank/DDBJ databases">
        <title>Pseudomonas mangiferae sp. nov., isolated from bark of mango tree in Thailand.</title>
        <authorList>
            <person name="Srisuk N."/>
            <person name="Anurat P."/>
        </authorList>
    </citation>
    <scope>NUCLEOTIDE SEQUENCE [LARGE SCALE GENOMIC DNA]</scope>
    <source>
        <strain evidence="17 18">DMKU_BBB3-04</strain>
    </source>
</reference>
<evidence type="ECO:0000256" key="9">
    <source>
        <dbReference type="ARBA" id="ARBA00022737"/>
    </source>
</evidence>
<feature type="region of interest" description="N-terminal hotdog fold" evidence="11">
    <location>
        <begin position="33"/>
        <end position="157"/>
    </location>
</feature>
<dbReference type="Pfam" id="PF21887">
    <property type="entry name" value="RhiE_B"/>
    <property type="match status" value="1"/>
</dbReference>
<dbReference type="InterPro" id="IPR013968">
    <property type="entry name" value="PKS_KR"/>
</dbReference>
<dbReference type="Gene3D" id="1.10.1200.10">
    <property type="entry name" value="ACP-like"/>
    <property type="match status" value="4"/>
</dbReference>
<dbReference type="PROSITE" id="PS00606">
    <property type="entry name" value="KS3_1"/>
    <property type="match status" value="2"/>
</dbReference>
<dbReference type="InterPro" id="IPR006162">
    <property type="entry name" value="Ppantetheine_attach_site"/>
</dbReference>
<feature type="region of interest" description="Disordered" evidence="13">
    <location>
        <begin position="417"/>
        <end position="443"/>
    </location>
</feature>
<dbReference type="CDD" id="cd08953">
    <property type="entry name" value="KR_2_SDR_x"/>
    <property type="match status" value="1"/>
</dbReference>
<keyword evidence="18" id="KW-1185">Reference proteome</keyword>
<comment type="pathway">
    <text evidence="2">Antibiotic biosynthesis.</text>
</comment>
<dbReference type="Gene3D" id="3.40.47.10">
    <property type="match status" value="3"/>
</dbReference>
<dbReference type="UniPathway" id="UPA00094"/>
<dbReference type="PROSITE" id="PS50075">
    <property type="entry name" value="CARRIER"/>
    <property type="match status" value="4"/>
</dbReference>
<dbReference type="Pfam" id="PF14765">
    <property type="entry name" value="PS-DH"/>
    <property type="match status" value="2"/>
</dbReference>
<dbReference type="Gene3D" id="3.40.50.720">
    <property type="entry name" value="NAD(P)-binding Rossmann-like Domain"/>
    <property type="match status" value="2"/>
</dbReference>
<dbReference type="SMART" id="SM01294">
    <property type="entry name" value="PKS_PP_betabranch"/>
    <property type="match status" value="3"/>
</dbReference>
<dbReference type="InterPro" id="IPR049900">
    <property type="entry name" value="PKS_mFAS_DH"/>
</dbReference>
<comment type="function">
    <text evidence="10">Involved in production of the polyketide antibiotic thailandamide.</text>
</comment>
<dbReference type="InterPro" id="IPR018201">
    <property type="entry name" value="Ketoacyl_synth_AS"/>
</dbReference>
<dbReference type="SMART" id="SM00822">
    <property type="entry name" value="PKS_KR"/>
    <property type="match status" value="2"/>
</dbReference>
<feature type="coiled-coil region" evidence="12">
    <location>
        <begin position="5"/>
        <end position="32"/>
    </location>
</feature>
<evidence type="ECO:0000256" key="4">
    <source>
        <dbReference type="ARBA" id="ARBA00006484"/>
    </source>
</evidence>
<dbReference type="InterPro" id="IPR042104">
    <property type="entry name" value="PKS_dehydratase_sf"/>
</dbReference>
<feature type="domain" description="Carrier" evidence="14">
    <location>
        <begin position="3044"/>
        <end position="3117"/>
    </location>
</feature>
<evidence type="ECO:0000259" key="16">
    <source>
        <dbReference type="PROSITE" id="PS52019"/>
    </source>
</evidence>
<dbReference type="InterPro" id="IPR036291">
    <property type="entry name" value="NAD(P)-bd_dom_sf"/>
</dbReference>
<dbReference type="SMART" id="SM00826">
    <property type="entry name" value="PKS_DH"/>
    <property type="match status" value="1"/>
</dbReference>
<comment type="caution">
    <text evidence="11">Lacks conserved residue(s) required for the propagation of feature annotation.</text>
</comment>
<evidence type="ECO:0000256" key="6">
    <source>
        <dbReference type="ARBA" id="ARBA00022490"/>
    </source>
</evidence>
<feature type="region of interest" description="Disordered" evidence="13">
    <location>
        <begin position="1025"/>
        <end position="1047"/>
    </location>
</feature>
<dbReference type="SUPFAM" id="SSF51735">
    <property type="entry name" value="NAD(P)-binding Rossmann-fold domains"/>
    <property type="match status" value="2"/>
</dbReference>
<dbReference type="InterPro" id="IPR049552">
    <property type="entry name" value="PKS_DH_N"/>
</dbReference>
<dbReference type="GO" id="GO:0005737">
    <property type="term" value="C:cytoplasm"/>
    <property type="evidence" value="ECO:0007669"/>
    <property type="project" value="UniProtKB-SubCell"/>
</dbReference>